<dbReference type="PANTHER" id="PTHR46068:SF1">
    <property type="entry name" value="TRANSPOSASE IS30-LIKE HTH DOMAIN-CONTAINING PROTEIN"/>
    <property type="match status" value="1"/>
</dbReference>
<evidence type="ECO:0000256" key="1">
    <source>
        <dbReference type="SAM" id="MobiDB-lite"/>
    </source>
</evidence>
<evidence type="ECO:0000313" key="2">
    <source>
        <dbReference type="Proteomes" id="UP000887574"/>
    </source>
</evidence>
<evidence type="ECO:0000313" key="3">
    <source>
        <dbReference type="WBParaSite" id="jg9105"/>
    </source>
</evidence>
<dbReference type="AlphaFoldDB" id="A0A915EPS9"/>
<dbReference type="Gene3D" id="3.30.420.10">
    <property type="entry name" value="Ribonuclease H-like superfamily/Ribonuclease H"/>
    <property type="match status" value="1"/>
</dbReference>
<sequence>MNKSSNDRIWAQEQPDTEERAVERTQKTESVMVWGAISAGGKTPLVFVDQKTNIDRYVYNGYAQRESHSVDQQCFWRRCLEVPARRCSRTQGVRNSRLATRELPRCRHGRPSLPSSNRRMATEQSGSQPMDYSVWSILEEKAWKKPHPNVESLKKALKKA</sequence>
<dbReference type="WBParaSite" id="jg9105">
    <property type="protein sequence ID" value="jg9105"/>
    <property type="gene ID" value="jg9105"/>
</dbReference>
<accession>A0A915EPS9</accession>
<dbReference type="InterPro" id="IPR036397">
    <property type="entry name" value="RNaseH_sf"/>
</dbReference>
<keyword evidence="2" id="KW-1185">Reference proteome</keyword>
<feature type="region of interest" description="Disordered" evidence="1">
    <location>
        <begin position="1"/>
        <end position="24"/>
    </location>
</feature>
<name>A0A915EPS9_9BILA</name>
<dbReference type="PANTHER" id="PTHR46068">
    <property type="entry name" value="PROTEIN CBG27172"/>
    <property type="match status" value="1"/>
</dbReference>
<dbReference type="Proteomes" id="UP000887574">
    <property type="component" value="Unplaced"/>
</dbReference>
<protein>
    <submittedName>
        <fullName evidence="3">Uncharacterized protein</fullName>
    </submittedName>
</protein>
<dbReference type="GO" id="GO:0003676">
    <property type="term" value="F:nucleic acid binding"/>
    <property type="evidence" value="ECO:0007669"/>
    <property type="project" value="InterPro"/>
</dbReference>
<reference evidence="3" key="1">
    <citation type="submission" date="2022-11" db="UniProtKB">
        <authorList>
            <consortium name="WormBaseParasite"/>
        </authorList>
    </citation>
    <scope>IDENTIFICATION</scope>
</reference>
<feature type="compositionally biased region" description="Polar residues" evidence="1">
    <location>
        <begin position="113"/>
        <end position="127"/>
    </location>
</feature>
<organism evidence="2 3">
    <name type="scientific">Ditylenchus dipsaci</name>
    <dbReference type="NCBI Taxonomy" id="166011"/>
    <lineage>
        <taxon>Eukaryota</taxon>
        <taxon>Metazoa</taxon>
        <taxon>Ecdysozoa</taxon>
        <taxon>Nematoda</taxon>
        <taxon>Chromadorea</taxon>
        <taxon>Rhabditida</taxon>
        <taxon>Tylenchina</taxon>
        <taxon>Tylenchomorpha</taxon>
        <taxon>Sphaerularioidea</taxon>
        <taxon>Anguinidae</taxon>
        <taxon>Anguininae</taxon>
        <taxon>Ditylenchus</taxon>
    </lineage>
</organism>
<feature type="region of interest" description="Disordered" evidence="1">
    <location>
        <begin position="107"/>
        <end position="127"/>
    </location>
</feature>
<proteinExistence type="predicted"/>